<dbReference type="Proteomes" id="UP000240325">
    <property type="component" value="Segment"/>
</dbReference>
<dbReference type="PROSITE" id="PS51186">
    <property type="entry name" value="GNAT"/>
    <property type="match status" value="1"/>
</dbReference>
<dbReference type="InterPro" id="IPR000182">
    <property type="entry name" value="GNAT_dom"/>
</dbReference>
<dbReference type="InterPro" id="IPR016181">
    <property type="entry name" value="Acyl_CoA_acyltransferase"/>
</dbReference>
<dbReference type="EMBL" id="MF782455">
    <property type="protein sequence ID" value="ATZ80474.1"/>
    <property type="molecule type" value="Genomic_DNA"/>
</dbReference>
<proteinExistence type="predicted"/>
<evidence type="ECO:0000259" key="1">
    <source>
        <dbReference type="PROSITE" id="PS51186"/>
    </source>
</evidence>
<evidence type="ECO:0000313" key="3">
    <source>
        <dbReference type="Proteomes" id="UP000240325"/>
    </source>
</evidence>
<dbReference type="Gene3D" id="3.40.630.30">
    <property type="match status" value="1"/>
</dbReference>
<sequence length="154" mass="17989">MHIYIAKDIKKTESIKLANVIYNNFIELSKYEQLSHTKPELERLITSPESLILLMIVNKKIAGYMIGEIKSLNDGRVVFYISYIFTSKLFRGKGIASKLMSHVEKYSKKNNCNGILLTCDTEDDYVNNFYLMKGFMPDMVLRRYDKYDVLYKSL</sequence>
<gene>
    <name evidence="2" type="ORF">BMW23_0422</name>
</gene>
<accession>A0A2H4UUC7</accession>
<name>A0A2H4UUC7_9VIRU</name>
<protein>
    <submittedName>
        <fullName evidence="2">N-acyltransferase</fullName>
    </submittedName>
</protein>
<evidence type="ECO:0000313" key="2">
    <source>
        <dbReference type="EMBL" id="ATZ80474.1"/>
    </source>
</evidence>
<feature type="domain" description="N-acetyltransferase" evidence="1">
    <location>
        <begin position="15"/>
        <end position="154"/>
    </location>
</feature>
<reference evidence="2" key="1">
    <citation type="journal article" date="2017" name="Elife">
        <title>The kinetoplastid-infecting Bodo saltans virus (BsV), a window into the most abundant giant viruses in the sea.</title>
        <authorList>
            <person name="Deeg C.M."/>
            <person name="Chow C.-E.T."/>
            <person name="Suttle C.A."/>
        </authorList>
    </citation>
    <scope>NUCLEOTIDE SEQUENCE</scope>
    <source>
        <strain evidence="2">NG1</strain>
    </source>
</reference>
<keyword evidence="3" id="KW-1185">Reference proteome</keyword>
<dbReference type="GO" id="GO:0016747">
    <property type="term" value="F:acyltransferase activity, transferring groups other than amino-acyl groups"/>
    <property type="evidence" value="ECO:0007669"/>
    <property type="project" value="InterPro"/>
</dbReference>
<organism evidence="2">
    <name type="scientific">Bodo saltans virus</name>
    <dbReference type="NCBI Taxonomy" id="2024608"/>
    <lineage>
        <taxon>Viruses</taxon>
        <taxon>Varidnaviria</taxon>
        <taxon>Bamfordvirae</taxon>
        <taxon>Nucleocytoviricota</taxon>
        <taxon>Megaviricetes</taxon>
        <taxon>Imitervirales</taxon>
        <taxon>Mimiviridae</taxon>
        <taxon>Klosneuvirinae</taxon>
        <taxon>Theiavirus</taxon>
        <taxon>Theiavirus salishense</taxon>
    </lineage>
</organism>
<dbReference type="CDD" id="cd04301">
    <property type="entry name" value="NAT_SF"/>
    <property type="match status" value="1"/>
</dbReference>
<dbReference type="Pfam" id="PF00583">
    <property type="entry name" value="Acetyltransf_1"/>
    <property type="match status" value="1"/>
</dbReference>
<dbReference type="SUPFAM" id="SSF55729">
    <property type="entry name" value="Acyl-CoA N-acyltransferases (Nat)"/>
    <property type="match status" value="1"/>
</dbReference>